<evidence type="ECO:0000256" key="4">
    <source>
        <dbReference type="RuleBase" id="RU004508"/>
    </source>
</evidence>
<evidence type="ECO:0000313" key="5">
    <source>
        <dbReference type="EMBL" id="TDO26910.1"/>
    </source>
</evidence>
<keyword evidence="3 4" id="KW-0663">Pyridoxal phosphate</keyword>
<evidence type="ECO:0000256" key="2">
    <source>
        <dbReference type="PIRSR" id="PIRSR000390-1"/>
    </source>
</evidence>
<sequence length="455" mass="50477">MSKLAILGGSPVRKEDFPNRKSMGKEEIEAAKRVLDSDVLSGFVGAAGNFFNGGKEVKQFEKQWAEAYGFKHAISVNSWTTGLQVAVGAVGIEPGDEVICSPYTMSASATSVLFYGGIPVFADVERDRYTLDPKSIEERITPRTKAILVVHLFGYPANMDAIMAIAKKHNLKVIEDAAQAPGVYYKNIPVGAIGDIGGFSLNFHKHIHTGEGGVLVTHDDMIALRSQLIRNHGENATEAYGVTDISNTIGSNYRFTEIQAAIGYEQFKKLHGFLEHRKEIGAYLTNRLKAIEGLHVQQIEEGSTHSYYMYPIRFDENVFEVSRNLFLRAVSAELPKPNYWDTTPLAEGYVKPLYLNPVYQQKIAIGKKGFPFNTNPGVEYDYSKGLCPVTESLYEKELMLSPLVREGISKKEIADFADAIEKVVENISDLRNSALNKETNTQLYDATKAIDENVK</sequence>
<reference evidence="5 6" key="1">
    <citation type="submission" date="2019-03" db="EMBL/GenBank/DDBJ databases">
        <title>Genomic Encyclopedia of Archaeal and Bacterial Type Strains, Phase II (KMG-II): from individual species to whole genera.</title>
        <authorList>
            <person name="Goeker M."/>
        </authorList>
    </citation>
    <scope>NUCLEOTIDE SEQUENCE [LARGE SCALE GENOMIC DNA]</scope>
    <source>
        <strain evidence="5 6">DSM 28323</strain>
    </source>
</reference>
<gene>
    <name evidence="5" type="ORF">BC659_2225</name>
</gene>
<dbReference type="EMBL" id="SNWP01000011">
    <property type="protein sequence ID" value="TDO26910.1"/>
    <property type="molecule type" value="Genomic_DNA"/>
</dbReference>
<dbReference type="Proteomes" id="UP000295741">
    <property type="component" value="Unassembled WGS sequence"/>
</dbReference>
<dbReference type="InterPro" id="IPR015421">
    <property type="entry name" value="PyrdxlP-dep_Trfase_major"/>
</dbReference>
<dbReference type="PANTHER" id="PTHR30244">
    <property type="entry name" value="TRANSAMINASE"/>
    <property type="match status" value="1"/>
</dbReference>
<organism evidence="5 6">
    <name type="scientific">Sediminibacterium goheungense</name>
    <dbReference type="NCBI Taxonomy" id="1086393"/>
    <lineage>
        <taxon>Bacteria</taxon>
        <taxon>Pseudomonadati</taxon>
        <taxon>Bacteroidota</taxon>
        <taxon>Chitinophagia</taxon>
        <taxon>Chitinophagales</taxon>
        <taxon>Chitinophagaceae</taxon>
        <taxon>Sediminibacterium</taxon>
    </lineage>
</organism>
<dbReference type="PIRSF" id="PIRSF000390">
    <property type="entry name" value="PLP_StrS"/>
    <property type="match status" value="1"/>
</dbReference>
<dbReference type="CDD" id="cd00616">
    <property type="entry name" value="AHBA_syn"/>
    <property type="match status" value="1"/>
</dbReference>
<dbReference type="Gene3D" id="3.90.1150.10">
    <property type="entry name" value="Aspartate Aminotransferase, domain 1"/>
    <property type="match status" value="1"/>
</dbReference>
<evidence type="ECO:0000256" key="3">
    <source>
        <dbReference type="PIRSR" id="PIRSR000390-2"/>
    </source>
</evidence>
<protein>
    <submittedName>
        <fullName evidence="5">dTDP-4-amino-4,6-dideoxygalactose transaminase</fullName>
    </submittedName>
</protein>
<dbReference type="GO" id="GO:0008483">
    <property type="term" value="F:transaminase activity"/>
    <property type="evidence" value="ECO:0007669"/>
    <property type="project" value="TreeGrafter"/>
</dbReference>
<dbReference type="InterPro" id="IPR000653">
    <property type="entry name" value="DegT/StrS_aminotransferase"/>
</dbReference>
<dbReference type="InterPro" id="IPR015424">
    <property type="entry name" value="PyrdxlP-dep_Trfase"/>
</dbReference>
<comment type="similarity">
    <text evidence="1 4">Belongs to the DegT/DnrJ/EryC1 family.</text>
</comment>
<dbReference type="Pfam" id="PF01041">
    <property type="entry name" value="DegT_DnrJ_EryC1"/>
    <property type="match status" value="1"/>
</dbReference>
<dbReference type="GO" id="GO:0000271">
    <property type="term" value="P:polysaccharide biosynthetic process"/>
    <property type="evidence" value="ECO:0007669"/>
    <property type="project" value="TreeGrafter"/>
</dbReference>
<proteinExistence type="inferred from homology"/>
<accession>A0A4R6IW41</accession>
<dbReference type="RefSeq" id="WP_133474783.1">
    <property type="nucleotide sequence ID" value="NZ_SNWP01000011.1"/>
</dbReference>
<evidence type="ECO:0000313" key="6">
    <source>
        <dbReference type="Proteomes" id="UP000295741"/>
    </source>
</evidence>
<feature type="modified residue" description="N6-(pyridoxal phosphate)lysine" evidence="3">
    <location>
        <position position="205"/>
    </location>
</feature>
<name>A0A4R6IW41_9BACT</name>
<comment type="caution">
    <text evidence="5">The sequence shown here is derived from an EMBL/GenBank/DDBJ whole genome shotgun (WGS) entry which is preliminary data.</text>
</comment>
<feature type="active site" description="Proton acceptor" evidence="2">
    <location>
        <position position="205"/>
    </location>
</feature>
<dbReference type="GO" id="GO:0030170">
    <property type="term" value="F:pyridoxal phosphate binding"/>
    <property type="evidence" value="ECO:0007669"/>
    <property type="project" value="TreeGrafter"/>
</dbReference>
<dbReference type="InterPro" id="IPR015422">
    <property type="entry name" value="PyrdxlP-dep_Trfase_small"/>
</dbReference>
<dbReference type="OrthoDB" id="9804264at2"/>
<evidence type="ECO:0000256" key="1">
    <source>
        <dbReference type="ARBA" id="ARBA00037999"/>
    </source>
</evidence>
<dbReference type="SUPFAM" id="SSF53383">
    <property type="entry name" value="PLP-dependent transferases"/>
    <property type="match status" value="1"/>
</dbReference>
<dbReference type="PANTHER" id="PTHR30244:SF34">
    <property type="entry name" value="DTDP-4-AMINO-4,6-DIDEOXYGALACTOSE TRANSAMINASE"/>
    <property type="match status" value="1"/>
</dbReference>
<dbReference type="Gene3D" id="3.40.640.10">
    <property type="entry name" value="Type I PLP-dependent aspartate aminotransferase-like (Major domain)"/>
    <property type="match status" value="1"/>
</dbReference>
<dbReference type="AlphaFoldDB" id="A0A4R6IW41"/>
<keyword evidence="6" id="KW-1185">Reference proteome</keyword>